<dbReference type="PANTHER" id="PTHR19367:SF18">
    <property type="entry name" value="T CELL RECEPTOR ALPHA VARIABLE 16"/>
    <property type="match status" value="1"/>
</dbReference>
<sequence length="147" mass="16913">VIFLTLFFFFLCIIGITQALDVNQPFSVFSQTGQKAVVRCNHSIVSYNSMYWYLQRSNGAPELLIYGYDKAEPKGRFSMEFDRAGRVTELHISDTQLEDAVMYYCAVQPTVVKSMNISVQKHRGAVHPKTMTRKMQKRNSSMWPKLS</sequence>
<feature type="non-terminal residue" evidence="9">
    <location>
        <position position="147"/>
    </location>
</feature>
<dbReference type="InterPro" id="IPR013783">
    <property type="entry name" value="Ig-like_fold"/>
</dbReference>
<feature type="domain" description="Immunoglobulin" evidence="8">
    <location>
        <begin position="25"/>
        <end position="120"/>
    </location>
</feature>
<accession>A0A8J7P046</accession>
<evidence type="ECO:0000256" key="6">
    <source>
        <dbReference type="SAM" id="SignalP"/>
    </source>
</evidence>
<dbReference type="Pfam" id="PF07686">
    <property type="entry name" value="V-set"/>
    <property type="match status" value="1"/>
</dbReference>
<gene>
    <name evidence="9" type="primary">Iglv223</name>
    <name evidence="9" type="ORF">GTO95_0010965</name>
</gene>
<dbReference type="GO" id="GO:0002250">
    <property type="term" value="P:adaptive immune response"/>
    <property type="evidence" value="ECO:0007669"/>
    <property type="project" value="UniProtKB-KW"/>
</dbReference>
<evidence type="ECO:0000256" key="2">
    <source>
        <dbReference type="ARBA" id="ARBA00023130"/>
    </source>
</evidence>
<dbReference type="SMART" id="SM00406">
    <property type="entry name" value="IGv"/>
    <property type="match status" value="1"/>
</dbReference>
<evidence type="ECO:0000256" key="5">
    <source>
        <dbReference type="SAM" id="MobiDB-lite"/>
    </source>
</evidence>
<evidence type="ECO:0000256" key="3">
    <source>
        <dbReference type="ARBA" id="ARBA00023170"/>
    </source>
</evidence>
<name>A0A8J7P046_ATRSP</name>
<evidence type="ECO:0000256" key="4">
    <source>
        <dbReference type="ARBA" id="ARBA00023319"/>
    </source>
</evidence>
<evidence type="ECO:0000256" key="1">
    <source>
        <dbReference type="ARBA" id="ARBA00022729"/>
    </source>
</evidence>
<keyword evidence="1 6" id="KW-0732">Signal</keyword>
<dbReference type="Gene3D" id="2.60.40.10">
    <property type="entry name" value="Immunoglobulins"/>
    <property type="match status" value="1"/>
</dbReference>
<evidence type="ECO:0000259" key="8">
    <source>
        <dbReference type="SMART" id="SM00409"/>
    </source>
</evidence>
<dbReference type="Proteomes" id="UP000736164">
    <property type="component" value="Unassembled WGS sequence"/>
</dbReference>
<keyword evidence="10" id="KW-1185">Reference proteome</keyword>
<keyword evidence="2" id="KW-0391">Immunity</keyword>
<keyword evidence="4" id="KW-0393">Immunoglobulin domain</keyword>
<feature type="signal peptide" evidence="6">
    <location>
        <begin position="1"/>
        <end position="19"/>
    </location>
</feature>
<organism evidence="9 10">
    <name type="scientific">Atractosteus spatula</name>
    <name type="common">Alligator gar</name>
    <name type="synonym">Lepisosteus spatula</name>
    <dbReference type="NCBI Taxonomy" id="7917"/>
    <lineage>
        <taxon>Eukaryota</taxon>
        <taxon>Metazoa</taxon>
        <taxon>Chordata</taxon>
        <taxon>Craniata</taxon>
        <taxon>Vertebrata</taxon>
        <taxon>Euteleostomi</taxon>
        <taxon>Actinopterygii</taxon>
        <taxon>Neopterygii</taxon>
        <taxon>Holostei</taxon>
        <taxon>Semionotiformes</taxon>
        <taxon>Lepisosteidae</taxon>
        <taxon>Atractosteus</taxon>
    </lineage>
</organism>
<dbReference type="SUPFAM" id="SSF48726">
    <property type="entry name" value="Immunoglobulin"/>
    <property type="match status" value="1"/>
</dbReference>
<feature type="chain" id="PRO_5035209713" evidence="6">
    <location>
        <begin position="20"/>
        <end position="147"/>
    </location>
</feature>
<dbReference type="EMBL" id="JAAWVO010057163">
    <property type="protein sequence ID" value="MBN3321921.1"/>
    <property type="molecule type" value="Genomic_DNA"/>
</dbReference>
<keyword evidence="2" id="KW-1064">Adaptive immunity</keyword>
<dbReference type="InterPro" id="IPR013106">
    <property type="entry name" value="Ig_V-set"/>
</dbReference>
<dbReference type="InterPro" id="IPR003599">
    <property type="entry name" value="Ig_sub"/>
</dbReference>
<keyword evidence="3" id="KW-0675">Receptor</keyword>
<feature type="region of interest" description="Disordered" evidence="5">
    <location>
        <begin position="123"/>
        <end position="147"/>
    </location>
</feature>
<dbReference type="SMART" id="SM00409">
    <property type="entry name" value="IG"/>
    <property type="match status" value="1"/>
</dbReference>
<evidence type="ECO:0000313" key="10">
    <source>
        <dbReference type="Proteomes" id="UP000736164"/>
    </source>
</evidence>
<reference evidence="9" key="1">
    <citation type="journal article" date="2021" name="Cell">
        <title>Tracing the genetic footprints of vertebrate landing in non-teleost ray-finned fishes.</title>
        <authorList>
            <person name="Bi X."/>
            <person name="Wang K."/>
            <person name="Yang L."/>
            <person name="Pan H."/>
            <person name="Jiang H."/>
            <person name="Wei Q."/>
            <person name="Fang M."/>
            <person name="Yu H."/>
            <person name="Zhu C."/>
            <person name="Cai Y."/>
            <person name="He Y."/>
            <person name="Gan X."/>
            <person name="Zeng H."/>
            <person name="Yu D."/>
            <person name="Zhu Y."/>
            <person name="Jiang H."/>
            <person name="Qiu Q."/>
            <person name="Yang H."/>
            <person name="Zhang Y.E."/>
            <person name="Wang W."/>
            <person name="Zhu M."/>
            <person name="He S."/>
            <person name="Zhang G."/>
        </authorList>
    </citation>
    <scope>NUCLEOTIDE SEQUENCE</scope>
    <source>
        <strain evidence="9">Allg_001</strain>
    </source>
</reference>
<feature type="compositionally biased region" description="Polar residues" evidence="5">
    <location>
        <begin position="138"/>
        <end position="147"/>
    </location>
</feature>
<evidence type="ECO:0000259" key="7">
    <source>
        <dbReference type="SMART" id="SM00406"/>
    </source>
</evidence>
<dbReference type="AlphaFoldDB" id="A0A8J7P046"/>
<proteinExistence type="predicted"/>
<dbReference type="InterPro" id="IPR051287">
    <property type="entry name" value="TCR_variable_region"/>
</dbReference>
<dbReference type="InterPro" id="IPR036179">
    <property type="entry name" value="Ig-like_dom_sf"/>
</dbReference>
<evidence type="ECO:0000313" key="9">
    <source>
        <dbReference type="EMBL" id="MBN3321921.1"/>
    </source>
</evidence>
<feature type="non-terminal residue" evidence="9">
    <location>
        <position position="1"/>
    </location>
</feature>
<feature type="compositionally biased region" description="Basic residues" evidence="5">
    <location>
        <begin position="123"/>
        <end position="137"/>
    </location>
</feature>
<feature type="domain" description="Immunoglobulin V-set" evidence="7">
    <location>
        <begin position="35"/>
        <end position="107"/>
    </location>
</feature>
<dbReference type="PANTHER" id="PTHR19367">
    <property type="entry name" value="T-CELL RECEPTOR ALPHA CHAIN V REGION"/>
    <property type="match status" value="1"/>
</dbReference>
<comment type="caution">
    <text evidence="9">The sequence shown here is derived from an EMBL/GenBank/DDBJ whole genome shotgun (WGS) entry which is preliminary data.</text>
</comment>
<protein>
    <submittedName>
        <fullName evidence="9">LV223 protein</fullName>
    </submittedName>
</protein>